<dbReference type="GO" id="GO:0006623">
    <property type="term" value="P:protein targeting to vacuole"/>
    <property type="evidence" value="ECO:0007669"/>
    <property type="project" value="UniProtKB-UniRule"/>
</dbReference>
<dbReference type="InterPro" id="IPR004353">
    <property type="entry name" value="Mon1"/>
</dbReference>
<dbReference type="Proteomes" id="UP000326924">
    <property type="component" value="Unassembled WGS sequence"/>
</dbReference>
<keyword evidence="4" id="KW-0472">Membrane</keyword>
<dbReference type="Pfam" id="PF19038">
    <property type="entry name" value="Fuz_longin_3"/>
    <property type="match status" value="1"/>
</dbReference>
<dbReference type="Pfam" id="PF19036">
    <property type="entry name" value="Fuz_longin_1"/>
    <property type="match status" value="1"/>
</dbReference>
<comment type="similarity">
    <text evidence="4">Belongs to the MON1/SAND family.</text>
</comment>
<feature type="compositionally biased region" description="Acidic residues" evidence="5">
    <location>
        <begin position="183"/>
        <end position="205"/>
    </location>
</feature>
<accession>A0A5J5EQB4</accession>
<feature type="compositionally biased region" description="Pro residues" evidence="5">
    <location>
        <begin position="74"/>
        <end position="83"/>
    </location>
</feature>
<dbReference type="AlphaFoldDB" id="A0A5J5EQB4"/>
<dbReference type="EMBL" id="VXIS01000164">
    <property type="protein sequence ID" value="KAA8899620.1"/>
    <property type="molecule type" value="Genomic_DNA"/>
</dbReference>
<dbReference type="InterPro" id="IPR043972">
    <property type="entry name" value="FUZ/MON1/HPS1_longin_1"/>
</dbReference>
<dbReference type="FunCoup" id="A0A5J5EQB4">
    <property type="interactions" value="561"/>
</dbReference>
<keyword evidence="10" id="KW-1185">Reference proteome</keyword>
<evidence type="ECO:0000256" key="4">
    <source>
        <dbReference type="RuleBase" id="RU367048"/>
    </source>
</evidence>
<gene>
    <name evidence="9" type="ORF">FN846DRAFT_960130</name>
</gene>
<comment type="subcellular location">
    <subcellularLocation>
        <location evidence="4">Endosome</location>
        <location evidence="4">Multivesicular body membrane</location>
        <topology evidence="4">Peripheral membrane protein</topology>
    </subcellularLocation>
    <subcellularLocation>
        <location evidence="1 4">Prevacuolar compartment membrane</location>
        <topology evidence="1 4">Peripheral membrane protein</topology>
    </subcellularLocation>
    <subcellularLocation>
        <location evidence="4">Vacuole membrane</location>
        <topology evidence="4">Peripheral membrane protein</topology>
    </subcellularLocation>
</comment>
<dbReference type="GO" id="GO:0032585">
    <property type="term" value="C:multivesicular body membrane"/>
    <property type="evidence" value="ECO:0007669"/>
    <property type="project" value="UniProtKB-SubCell"/>
</dbReference>
<evidence type="ECO:0000256" key="5">
    <source>
        <dbReference type="SAM" id="MobiDB-lite"/>
    </source>
</evidence>
<feature type="compositionally biased region" description="Polar residues" evidence="5">
    <location>
        <begin position="133"/>
        <end position="155"/>
    </location>
</feature>
<feature type="compositionally biased region" description="Low complexity" evidence="5">
    <location>
        <begin position="84"/>
        <end position="94"/>
    </location>
</feature>
<keyword evidence="4" id="KW-0967">Endosome</keyword>
<dbReference type="InParanoid" id="A0A5J5EQB4"/>
<comment type="function">
    <text evidence="3">In complex with CCZ1, is required for multiple vacuole delivery pathways including the cytoplasm to vacuole transport (Cvt), autophagy, pexophagy and endocytosis. The MON1-CCZ1 complex acts at the fusion of vesicles with the vacuole, through its regulation of the SNARE complex during the coordinated priming and docking stages of fusion, and particularly at the stage of tethering/docking.</text>
</comment>
<evidence type="ECO:0000256" key="1">
    <source>
        <dbReference type="ARBA" id="ARBA00004380"/>
    </source>
</evidence>
<evidence type="ECO:0000259" key="8">
    <source>
        <dbReference type="Pfam" id="PF19038"/>
    </source>
</evidence>
<dbReference type="PRINTS" id="PR01546">
    <property type="entry name" value="YEAST73DUF"/>
</dbReference>
<dbReference type="PANTHER" id="PTHR13027">
    <property type="entry name" value="SAND PROTEIN-RELATED"/>
    <property type="match status" value="1"/>
</dbReference>
<dbReference type="InterPro" id="IPR043970">
    <property type="entry name" value="FUZ/MON1/HPS1_longin_3"/>
</dbReference>
<keyword evidence="4" id="KW-0813">Transport</keyword>
<dbReference type="PANTHER" id="PTHR13027:SF7">
    <property type="entry name" value="VACUOLAR FUSION PROTEIN MON1 HOMOLOG"/>
    <property type="match status" value="1"/>
</dbReference>
<evidence type="ECO:0000313" key="9">
    <source>
        <dbReference type="EMBL" id="KAA8899620.1"/>
    </source>
</evidence>
<name>A0A5J5EQB4_9PEZI</name>
<organism evidence="9 10">
    <name type="scientific">Sphaerosporella brunnea</name>
    <dbReference type="NCBI Taxonomy" id="1250544"/>
    <lineage>
        <taxon>Eukaryota</taxon>
        <taxon>Fungi</taxon>
        <taxon>Dikarya</taxon>
        <taxon>Ascomycota</taxon>
        <taxon>Pezizomycotina</taxon>
        <taxon>Pezizomycetes</taxon>
        <taxon>Pezizales</taxon>
        <taxon>Pyronemataceae</taxon>
        <taxon>Sphaerosporella</taxon>
    </lineage>
</organism>
<evidence type="ECO:0000259" key="6">
    <source>
        <dbReference type="Pfam" id="PF19036"/>
    </source>
</evidence>
<comment type="caution">
    <text evidence="9">The sequence shown here is derived from an EMBL/GenBank/DDBJ whole genome shotgun (WGS) entry which is preliminary data.</text>
</comment>
<proteinExistence type="inferred from homology"/>
<feature type="compositionally biased region" description="Basic and acidic residues" evidence="5">
    <location>
        <begin position="31"/>
        <end position="43"/>
    </location>
</feature>
<keyword evidence="4" id="KW-0072">Autophagy</keyword>
<dbReference type="OrthoDB" id="272411at2759"/>
<dbReference type="GO" id="GO:0000329">
    <property type="term" value="C:fungal-type vacuole membrane"/>
    <property type="evidence" value="ECO:0007669"/>
    <property type="project" value="TreeGrafter"/>
</dbReference>
<feature type="compositionally biased region" description="Polar residues" evidence="5">
    <location>
        <begin position="95"/>
        <end position="106"/>
    </location>
</feature>
<dbReference type="GO" id="GO:0016192">
    <property type="term" value="P:vesicle-mediated transport"/>
    <property type="evidence" value="ECO:0007669"/>
    <property type="project" value="InterPro"/>
</dbReference>
<evidence type="ECO:0000259" key="7">
    <source>
        <dbReference type="Pfam" id="PF19037"/>
    </source>
</evidence>
<dbReference type="Pfam" id="PF19037">
    <property type="entry name" value="Fuz_longin_2"/>
    <property type="match status" value="1"/>
</dbReference>
<evidence type="ECO:0000256" key="3">
    <source>
        <dbReference type="ARBA" id="ARBA00043892"/>
    </source>
</evidence>
<keyword evidence="4" id="KW-0926">Vacuole</keyword>
<feature type="domain" description="FUZ/MON1/HPS1 third Longin" evidence="8">
    <location>
        <begin position="503"/>
        <end position="602"/>
    </location>
</feature>
<reference evidence="9 10" key="1">
    <citation type="submission" date="2019-09" db="EMBL/GenBank/DDBJ databases">
        <title>Draft genome of the ectomycorrhizal ascomycete Sphaerosporella brunnea.</title>
        <authorList>
            <consortium name="DOE Joint Genome Institute"/>
            <person name="Benucci G.M."/>
            <person name="Marozzi G."/>
            <person name="Antonielli L."/>
            <person name="Sanchez S."/>
            <person name="Marco P."/>
            <person name="Wang X."/>
            <person name="Falini L.B."/>
            <person name="Barry K."/>
            <person name="Haridas S."/>
            <person name="Lipzen A."/>
            <person name="Labutti K."/>
            <person name="Grigoriev I.V."/>
            <person name="Murat C."/>
            <person name="Martin F."/>
            <person name="Albertini E."/>
            <person name="Donnini D."/>
            <person name="Bonito G."/>
        </authorList>
    </citation>
    <scope>NUCLEOTIDE SEQUENCE [LARGE SCALE GENOMIC DNA]</scope>
    <source>
        <strain evidence="9 10">Sb_GMNB300</strain>
    </source>
</reference>
<dbReference type="GO" id="GO:0035658">
    <property type="term" value="C:Mon1-Ccz1 complex"/>
    <property type="evidence" value="ECO:0007669"/>
    <property type="project" value="TreeGrafter"/>
</dbReference>
<protein>
    <recommendedName>
        <fullName evidence="2 4">Vacuolar fusion protein MON1</fullName>
    </recommendedName>
</protein>
<dbReference type="InterPro" id="IPR043971">
    <property type="entry name" value="FUZ/MON1/HPS1_longin_2"/>
</dbReference>
<evidence type="ECO:0000256" key="2">
    <source>
        <dbReference type="ARBA" id="ARBA00018132"/>
    </source>
</evidence>
<sequence length="613" mass="67527">MSGETSPSLEEGLPSTETQAPPPPPGNPSLEPRDDDAHNDDLPTPRASQYGAPTTDESPEELTVNEDYFNPPLMSRPPLPPRSPSQLLSLQSLSEPGTPTGLQSKATIAISLPEGVYAQQQDGISSGGGSGSVTTAPSFSDSASVKSFAPTISTTGERDVESMLGEILEEDEEARFGGTFIEETPDDEEDEATESEDEEGLSEEEQLVRWRAKKKHFFILSAAGKPIYSRHGTESITSSYIGVIQAIISFFADNGDTLQSFESGGHRFAVTSSGPLYLVAISSLGETPSQLRAQLDALYTQVLSTLTLSQLNKIFSHRYNFDLRRLLGGTEVFLDGLVDSMTRGSPQVLLSALECVKIRKTYRERINNLLLKTRSQSLLYGLVVADQRLVSVVRPKRHSLHPPDLQLLFSMLFNASTFRDGSEHWTPICMPKFNSKGFLHAYIHFFQPDICVVLISADKDAFFEMREMAANVIAGLKSSSLLSHIVASIPRYTPTDLVPGTPIRHFLYKSRQNVQFTMPAWGGHYTTQSSRRRVMTLYHKLHASVHAKSAHLKVCFCSRKQEETLAWVLPGFELYVVAAPGAKREAVAKGAQKIVNWVRNEEERLFVIGGATF</sequence>
<comment type="function">
    <text evidence="4">Required for multiple vacuole delivery pathways including the cytoplasm to vacuole transport (Cvt), autophagy, pexophagy and endocytosis.</text>
</comment>
<keyword evidence="4" id="KW-0653">Protein transport</keyword>
<feature type="region of interest" description="Disordered" evidence="5">
    <location>
        <begin position="120"/>
        <end position="205"/>
    </location>
</feature>
<feature type="region of interest" description="Disordered" evidence="5">
    <location>
        <begin position="1"/>
        <end position="106"/>
    </location>
</feature>
<feature type="domain" description="FUZ/MON1/HPS1 second Longin" evidence="7">
    <location>
        <begin position="377"/>
        <end position="472"/>
    </location>
</feature>
<evidence type="ECO:0000313" key="10">
    <source>
        <dbReference type="Proteomes" id="UP000326924"/>
    </source>
</evidence>
<feature type="domain" description="FUZ/MON1/HPS1 first Longin" evidence="6">
    <location>
        <begin position="215"/>
        <end position="337"/>
    </location>
</feature>
<dbReference type="GO" id="GO:0006914">
    <property type="term" value="P:autophagy"/>
    <property type="evidence" value="ECO:0007669"/>
    <property type="project" value="UniProtKB-UniRule"/>
</dbReference>